<evidence type="ECO:0000256" key="2">
    <source>
        <dbReference type="SAM" id="Coils"/>
    </source>
</evidence>
<dbReference type="Gene3D" id="2.70.70.10">
    <property type="entry name" value="Glucose Permease (Domain IIA)"/>
    <property type="match status" value="1"/>
</dbReference>
<dbReference type="Proteomes" id="UP001597387">
    <property type="component" value="Unassembled WGS sequence"/>
</dbReference>
<feature type="chain" id="PRO_5046244036" evidence="4">
    <location>
        <begin position="22"/>
        <end position="426"/>
    </location>
</feature>
<evidence type="ECO:0000259" key="5">
    <source>
        <dbReference type="Pfam" id="PF01551"/>
    </source>
</evidence>
<feature type="coiled-coil region" evidence="2">
    <location>
        <begin position="24"/>
        <end position="107"/>
    </location>
</feature>
<dbReference type="Gene3D" id="6.10.250.3150">
    <property type="match status" value="1"/>
</dbReference>
<evidence type="ECO:0000256" key="1">
    <source>
        <dbReference type="ARBA" id="ARBA00022729"/>
    </source>
</evidence>
<feature type="coiled-coil region" evidence="2">
    <location>
        <begin position="204"/>
        <end position="238"/>
    </location>
</feature>
<gene>
    <name evidence="6" type="ORF">ACFSJU_10225</name>
</gene>
<dbReference type="PANTHER" id="PTHR21666">
    <property type="entry name" value="PEPTIDASE-RELATED"/>
    <property type="match status" value="1"/>
</dbReference>
<dbReference type="CDD" id="cd12797">
    <property type="entry name" value="M23_peptidase"/>
    <property type="match status" value="1"/>
</dbReference>
<evidence type="ECO:0000256" key="3">
    <source>
        <dbReference type="SAM" id="MobiDB-lite"/>
    </source>
</evidence>
<dbReference type="Pfam" id="PF01551">
    <property type="entry name" value="Peptidase_M23"/>
    <property type="match status" value="1"/>
</dbReference>
<sequence>MRLKTLLLFFLFLSISGATLAQSSAELKRRKAKLSREIESLKKQQNKIVGTKRLTLKQIDALNAQIRLREEKINTINSEVRLLDNQIEEKTSTVNSLKSQLSKLKKDYAAMVRFAFRNQSSYGKLMFIFASESFNQAYKRLKYLQQFSKHRKKQAAYIRETQQELGMKIVELDQNKRSKSELLRSQEVEKVTLSKEKITEAAELKKLSKQEKLVKRQVDSKRKELARLNRAISAAIKKEIAAARAAAARAAAAKAAAQKAAAAKAAAANKTAPKPSATTTAKKSTSVLSSTPAMAKLSSSFLGNRGRLPWPVQGTVVSRFGPSKNKNVSVTNTGIDIRTSAGASVKAVFSGEVRLVTDVGGLVVLIRHGEYFTAYSNLRSANVSVGQEVTTGQNIGSVKTDSDGTNLHFEIWKNTSPVNPEGWLNR</sequence>
<protein>
    <submittedName>
        <fullName evidence="6">Murein hydrolase activator EnvC family protein</fullName>
    </submittedName>
</protein>
<feature type="domain" description="M23ase beta-sheet core" evidence="5">
    <location>
        <begin position="332"/>
        <end position="420"/>
    </location>
</feature>
<organism evidence="6 7">
    <name type="scientific">Paradesertivirga mongoliensis</name>
    <dbReference type="NCBI Taxonomy" id="2100740"/>
    <lineage>
        <taxon>Bacteria</taxon>
        <taxon>Pseudomonadati</taxon>
        <taxon>Bacteroidota</taxon>
        <taxon>Sphingobacteriia</taxon>
        <taxon>Sphingobacteriales</taxon>
        <taxon>Sphingobacteriaceae</taxon>
        <taxon>Paradesertivirga</taxon>
    </lineage>
</organism>
<dbReference type="GO" id="GO:0016787">
    <property type="term" value="F:hydrolase activity"/>
    <property type="evidence" value="ECO:0007669"/>
    <property type="project" value="UniProtKB-KW"/>
</dbReference>
<accession>A0ABW4ZL02</accession>
<dbReference type="InterPro" id="IPR016047">
    <property type="entry name" value="M23ase_b-sheet_dom"/>
</dbReference>
<keyword evidence="2" id="KW-0175">Coiled coil</keyword>
<keyword evidence="1 4" id="KW-0732">Signal</keyword>
<feature type="region of interest" description="Disordered" evidence="3">
    <location>
        <begin position="268"/>
        <end position="289"/>
    </location>
</feature>
<name>A0ABW4ZL02_9SPHI</name>
<comment type="caution">
    <text evidence="6">The sequence shown here is derived from an EMBL/GenBank/DDBJ whole genome shotgun (WGS) entry which is preliminary data.</text>
</comment>
<keyword evidence="6" id="KW-0378">Hydrolase</keyword>
<dbReference type="EMBL" id="JBHUHZ010000001">
    <property type="protein sequence ID" value="MFD2162768.1"/>
    <property type="molecule type" value="Genomic_DNA"/>
</dbReference>
<evidence type="ECO:0000313" key="6">
    <source>
        <dbReference type="EMBL" id="MFD2162768.1"/>
    </source>
</evidence>
<reference evidence="7" key="1">
    <citation type="journal article" date="2019" name="Int. J. Syst. Evol. Microbiol.">
        <title>The Global Catalogue of Microorganisms (GCM) 10K type strain sequencing project: providing services to taxonomists for standard genome sequencing and annotation.</title>
        <authorList>
            <consortium name="The Broad Institute Genomics Platform"/>
            <consortium name="The Broad Institute Genome Sequencing Center for Infectious Disease"/>
            <person name="Wu L."/>
            <person name="Ma J."/>
        </authorList>
    </citation>
    <scope>NUCLEOTIDE SEQUENCE [LARGE SCALE GENOMIC DNA]</scope>
    <source>
        <strain evidence="7">KCTC 42217</strain>
    </source>
</reference>
<dbReference type="InterPro" id="IPR011055">
    <property type="entry name" value="Dup_hybrid_motif"/>
</dbReference>
<evidence type="ECO:0000256" key="4">
    <source>
        <dbReference type="SAM" id="SignalP"/>
    </source>
</evidence>
<keyword evidence="7" id="KW-1185">Reference proteome</keyword>
<dbReference type="InterPro" id="IPR050570">
    <property type="entry name" value="Cell_wall_metabolism_enzyme"/>
</dbReference>
<feature type="compositionally biased region" description="Low complexity" evidence="3">
    <location>
        <begin position="268"/>
        <end position="285"/>
    </location>
</feature>
<evidence type="ECO:0000313" key="7">
    <source>
        <dbReference type="Proteomes" id="UP001597387"/>
    </source>
</evidence>
<proteinExistence type="predicted"/>
<dbReference type="SUPFAM" id="SSF51261">
    <property type="entry name" value="Duplicated hybrid motif"/>
    <property type="match status" value="1"/>
</dbReference>
<dbReference type="RefSeq" id="WP_255902942.1">
    <property type="nucleotide sequence ID" value="NZ_JAFMZO010000003.1"/>
</dbReference>
<feature type="signal peptide" evidence="4">
    <location>
        <begin position="1"/>
        <end position="21"/>
    </location>
</feature>
<dbReference type="PANTHER" id="PTHR21666:SF289">
    <property type="entry name" value="L-ALA--D-GLU ENDOPEPTIDASE"/>
    <property type="match status" value="1"/>
</dbReference>